<dbReference type="Pfam" id="PF07714">
    <property type="entry name" value="PK_Tyr_Ser-Thr"/>
    <property type="match status" value="1"/>
</dbReference>
<comment type="subcellular location">
    <subcellularLocation>
        <location evidence="1">Membrane</location>
        <topology evidence="1">Single-pass type I membrane protein</topology>
    </subcellularLocation>
</comment>
<dbReference type="InterPro" id="IPR001245">
    <property type="entry name" value="Ser-Thr/Tyr_kinase_cat_dom"/>
</dbReference>
<evidence type="ECO:0000256" key="6">
    <source>
        <dbReference type="ARBA" id="ARBA00022741"/>
    </source>
</evidence>
<evidence type="ECO:0000256" key="10">
    <source>
        <dbReference type="ARBA" id="ARBA00023136"/>
    </source>
</evidence>
<dbReference type="Gene3D" id="3.30.200.20">
    <property type="entry name" value="Phosphorylase Kinase, domain 1"/>
    <property type="match status" value="1"/>
</dbReference>
<keyword evidence="2" id="KW-0723">Serine/threonine-protein kinase</keyword>
<keyword evidence="5" id="KW-0732">Signal</keyword>
<keyword evidence="11" id="KW-1015">Disulfide bond</keyword>
<evidence type="ECO:0000256" key="11">
    <source>
        <dbReference type="ARBA" id="ARBA00023157"/>
    </source>
</evidence>
<comment type="catalytic activity">
    <reaction evidence="14">
        <text>L-threonyl-[protein] + ATP = O-phospho-L-threonyl-[protein] + ADP + H(+)</text>
        <dbReference type="Rhea" id="RHEA:46608"/>
        <dbReference type="Rhea" id="RHEA-COMP:11060"/>
        <dbReference type="Rhea" id="RHEA-COMP:11605"/>
        <dbReference type="ChEBI" id="CHEBI:15378"/>
        <dbReference type="ChEBI" id="CHEBI:30013"/>
        <dbReference type="ChEBI" id="CHEBI:30616"/>
        <dbReference type="ChEBI" id="CHEBI:61977"/>
        <dbReference type="ChEBI" id="CHEBI:456216"/>
    </reaction>
</comment>
<keyword evidence="10 15" id="KW-0472">Membrane</keyword>
<dbReference type="GO" id="GO:0007166">
    <property type="term" value="P:cell surface receptor signaling pathway"/>
    <property type="evidence" value="ECO:0007669"/>
    <property type="project" value="InterPro"/>
</dbReference>
<dbReference type="SMART" id="SM00220">
    <property type="entry name" value="S_TKc"/>
    <property type="match status" value="1"/>
</dbReference>
<dbReference type="CDD" id="cd00054">
    <property type="entry name" value="EGF_CA"/>
    <property type="match status" value="1"/>
</dbReference>
<dbReference type="PROSITE" id="PS50011">
    <property type="entry name" value="PROTEIN_KINASE_DOM"/>
    <property type="match status" value="1"/>
</dbReference>
<evidence type="ECO:0000256" key="13">
    <source>
        <dbReference type="ARBA" id="ARBA00047558"/>
    </source>
</evidence>
<reference evidence="17" key="1">
    <citation type="submission" date="2019-12" db="EMBL/GenBank/DDBJ databases">
        <title>Genome sequencing and annotation of Brassica cretica.</title>
        <authorList>
            <person name="Studholme D.J."/>
            <person name="Sarris P.F."/>
        </authorList>
    </citation>
    <scope>NUCLEOTIDE SEQUENCE</scope>
    <source>
        <strain evidence="17">PFS-102/07</strain>
        <tissue evidence="17">Leaf</tissue>
    </source>
</reference>
<evidence type="ECO:0000256" key="2">
    <source>
        <dbReference type="ARBA" id="ARBA00022527"/>
    </source>
</evidence>
<keyword evidence="9 15" id="KW-1133">Transmembrane helix</keyword>
<dbReference type="GO" id="GO:0005524">
    <property type="term" value="F:ATP binding"/>
    <property type="evidence" value="ECO:0007669"/>
    <property type="project" value="UniProtKB-KW"/>
</dbReference>
<dbReference type="InterPro" id="IPR049883">
    <property type="entry name" value="NOTCH1_EGF-like"/>
</dbReference>
<evidence type="ECO:0000256" key="9">
    <source>
        <dbReference type="ARBA" id="ARBA00022989"/>
    </source>
</evidence>
<keyword evidence="7" id="KW-0418">Kinase</keyword>
<evidence type="ECO:0000256" key="12">
    <source>
        <dbReference type="ARBA" id="ARBA00023180"/>
    </source>
</evidence>
<dbReference type="AlphaFoldDB" id="A0A8S9LV78"/>
<feature type="transmembrane region" description="Helical" evidence="15">
    <location>
        <begin position="7"/>
        <end position="26"/>
    </location>
</feature>
<dbReference type="SUPFAM" id="SSF56112">
    <property type="entry name" value="Protein kinase-like (PK-like)"/>
    <property type="match status" value="1"/>
</dbReference>
<keyword evidence="3" id="KW-0808">Transferase</keyword>
<evidence type="ECO:0000256" key="3">
    <source>
        <dbReference type="ARBA" id="ARBA00022679"/>
    </source>
</evidence>
<evidence type="ECO:0000256" key="14">
    <source>
        <dbReference type="ARBA" id="ARBA00047951"/>
    </source>
</evidence>
<dbReference type="InterPro" id="IPR011009">
    <property type="entry name" value="Kinase-like_dom_sf"/>
</dbReference>
<evidence type="ECO:0000256" key="15">
    <source>
        <dbReference type="SAM" id="Phobius"/>
    </source>
</evidence>
<keyword evidence="12" id="KW-0325">Glycoprotein</keyword>
<dbReference type="Gene3D" id="2.10.25.10">
    <property type="entry name" value="Laminin"/>
    <property type="match status" value="1"/>
</dbReference>
<evidence type="ECO:0000256" key="7">
    <source>
        <dbReference type="ARBA" id="ARBA00022777"/>
    </source>
</evidence>
<evidence type="ECO:0000256" key="4">
    <source>
        <dbReference type="ARBA" id="ARBA00022692"/>
    </source>
</evidence>
<dbReference type="InterPro" id="IPR008271">
    <property type="entry name" value="Ser/Thr_kinase_AS"/>
</dbReference>
<keyword evidence="6" id="KW-0547">Nucleotide-binding</keyword>
<dbReference type="GO" id="GO:0005886">
    <property type="term" value="C:plasma membrane"/>
    <property type="evidence" value="ECO:0007669"/>
    <property type="project" value="TreeGrafter"/>
</dbReference>
<dbReference type="Pfam" id="PF07645">
    <property type="entry name" value="EGF_CA"/>
    <property type="match status" value="1"/>
</dbReference>
<proteinExistence type="predicted"/>
<evidence type="ECO:0000259" key="16">
    <source>
        <dbReference type="PROSITE" id="PS50011"/>
    </source>
</evidence>
<comment type="caution">
    <text evidence="17">The sequence shown here is derived from an EMBL/GenBank/DDBJ whole genome shotgun (WGS) entry which is preliminary data.</text>
</comment>
<dbReference type="FunFam" id="3.30.200.20:FF:000043">
    <property type="entry name" value="Wall-associated receptor kinase 2"/>
    <property type="match status" value="1"/>
</dbReference>
<dbReference type="FunFam" id="1.10.510.10:FF:000084">
    <property type="entry name" value="Wall-associated receptor kinase 2"/>
    <property type="match status" value="1"/>
</dbReference>
<keyword evidence="4 15" id="KW-0812">Transmembrane</keyword>
<evidence type="ECO:0000256" key="5">
    <source>
        <dbReference type="ARBA" id="ARBA00022729"/>
    </source>
</evidence>
<comment type="catalytic activity">
    <reaction evidence="13">
        <text>L-seryl-[protein] + ATP = O-phospho-L-seryl-[protein] + ADP + H(+)</text>
        <dbReference type="Rhea" id="RHEA:17989"/>
        <dbReference type="Rhea" id="RHEA-COMP:9863"/>
        <dbReference type="Rhea" id="RHEA-COMP:11604"/>
        <dbReference type="ChEBI" id="CHEBI:15378"/>
        <dbReference type="ChEBI" id="CHEBI:29999"/>
        <dbReference type="ChEBI" id="CHEBI:30616"/>
        <dbReference type="ChEBI" id="CHEBI:83421"/>
        <dbReference type="ChEBI" id="CHEBI:456216"/>
    </reaction>
</comment>
<dbReference type="EMBL" id="QGKY02000089">
    <property type="protein sequence ID" value="KAF2609967.1"/>
    <property type="molecule type" value="Genomic_DNA"/>
</dbReference>
<dbReference type="InterPro" id="IPR000719">
    <property type="entry name" value="Prot_kinase_dom"/>
</dbReference>
<evidence type="ECO:0000256" key="8">
    <source>
        <dbReference type="ARBA" id="ARBA00022840"/>
    </source>
</evidence>
<sequence>MDCDLKRFFFAFFLFQIYGYIVASAFHHEFPVALPNCIDQCNRAGVRVPYPFGIGKGCYKSKWFEVVCNHSLHLSFPFLPSIGLDVISFSLTDDFIYEDRSHKSNGFQIQSPRKTSGCSYGKKDVQSLNLTGSPFFISDNNKFTAVGCNIKAMMVGTGPQIVGCEARCGKETRYYKDADKSCVGYKCCQTKIPPGLQVYDSTVEKLEPGKNVCQEAYLSREDFSTYTLTSPDLTENVIVTMDLEWRLEVPPNIVPKSSHCEISTSVIRTDDQYKYQCRCRSGYEGNPYLPGGCQGVYKLPIKFKFILHFNLKPILDIYTRCRGLSTTVISSQNLCIVLSVDIDECRTIYGVCGKNKCVNVAGSFRCEKTWLAILGNSSAGGTLSSGLFLIAVGTWWLCKVNKKQKAAKQKRKFFKRNGGLLLEQQMFSLHGNVNKTKLFSSNDLEKATDRFNASRILGQGGQGTVYKGMLEDGMIVAVKKSKALKEENLEEFINEIILLSQINHRNVAGILGCCLETEVPILVYEFIPNRSLFDHIQNPSEDFPMTWKVRLCIACEVADALSYLHSAASVPIYHRDVKSTNILLDEKHRAKVSDFGISRSVAIDDTHLTTIVQGTVGYVDPEYLQSSHFTGKSDVYSFGVVLIELLTGGKPVSILRPQEVRMLGVYFLEAMRNHRLYEILDARIKEECDQEEVLAVAKLARRCLSLNSEHRPTMRDVFIELDRMLQSKKQGAQNQAENCEEHTHIQIAIPESMSLSYYSPYTVVENSSFSPDSKPIMIHKTLVETGPPKRMDEPRAAHGRSRAGCRRMRAERDVTRLLPIGFASCFLSGLQPSDQDCELVNRERELAVMRTGS</sequence>
<dbReference type="InterPro" id="IPR013695">
    <property type="entry name" value="WAK"/>
</dbReference>
<dbReference type="PANTHER" id="PTHR27005">
    <property type="entry name" value="WALL-ASSOCIATED RECEPTOR KINASE-LIKE 21"/>
    <property type="match status" value="1"/>
</dbReference>
<organism evidence="17">
    <name type="scientific">Brassica cretica</name>
    <name type="common">Mustard</name>
    <dbReference type="NCBI Taxonomy" id="69181"/>
    <lineage>
        <taxon>Eukaryota</taxon>
        <taxon>Viridiplantae</taxon>
        <taxon>Streptophyta</taxon>
        <taxon>Embryophyta</taxon>
        <taxon>Tracheophyta</taxon>
        <taxon>Spermatophyta</taxon>
        <taxon>Magnoliopsida</taxon>
        <taxon>eudicotyledons</taxon>
        <taxon>Gunneridae</taxon>
        <taxon>Pentapetalae</taxon>
        <taxon>rosids</taxon>
        <taxon>malvids</taxon>
        <taxon>Brassicales</taxon>
        <taxon>Brassicaceae</taxon>
        <taxon>Brassiceae</taxon>
        <taxon>Brassica</taxon>
    </lineage>
</organism>
<dbReference type="PANTHER" id="PTHR27005:SF280">
    <property type="entry name" value="WALL-ASSOCIATED RECEPTOR KINASE-LIKE 8"/>
    <property type="match status" value="1"/>
</dbReference>
<evidence type="ECO:0000256" key="1">
    <source>
        <dbReference type="ARBA" id="ARBA00004479"/>
    </source>
</evidence>
<dbReference type="GO" id="GO:0004674">
    <property type="term" value="F:protein serine/threonine kinase activity"/>
    <property type="evidence" value="ECO:0007669"/>
    <property type="project" value="UniProtKB-KW"/>
</dbReference>
<dbReference type="Pfam" id="PF08488">
    <property type="entry name" value="WAK"/>
    <property type="match status" value="1"/>
</dbReference>
<protein>
    <recommendedName>
        <fullName evidence="16">Protein kinase domain-containing protein</fullName>
    </recommendedName>
</protein>
<evidence type="ECO:0000313" key="17">
    <source>
        <dbReference type="EMBL" id="KAF2609967.1"/>
    </source>
</evidence>
<keyword evidence="8" id="KW-0067">ATP-binding</keyword>
<accession>A0A8S9LV78</accession>
<dbReference type="PROSITE" id="PS00108">
    <property type="entry name" value="PROTEIN_KINASE_ST"/>
    <property type="match status" value="1"/>
</dbReference>
<gene>
    <name evidence="17" type="ORF">F2Q70_00012461</name>
</gene>
<dbReference type="InterPro" id="IPR045274">
    <property type="entry name" value="WAK-like"/>
</dbReference>
<dbReference type="Gene3D" id="1.10.510.10">
    <property type="entry name" value="Transferase(Phosphotransferase) domain 1"/>
    <property type="match status" value="1"/>
</dbReference>
<feature type="domain" description="Protein kinase" evidence="16">
    <location>
        <begin position="451"/>
        <end position="725"/>
    </location>
</feature>
<name>A0A8S9LV78_BRACR</name>